<dbReference type="InterPro" id="IPR036881">
    <property type="entry name" value="Glyco_hydro_3_C_sf"/>
</dbReference>
<dbReference type="Proteomes" id="UP001597083">
    <property type="component" value="Unassembled WGS sequence"/>
</dbReference>
<dbReference type="Gene3D" id="3.40.50.1700">
    <property type="entry name" value="Glycoside hydrolase family 3 C-terminal domain"/>
    <property type="match status" value="1"/>
</dbReference>
<evidence type="ECO:0000313" key="2">
    <source>
        <dbReference type="EMBL" id="MFD0853195.1"/>
    </source>
</evidence>
<name>A0ABW3CF79_9ACTN</name>
<gene>
    <name evidence="2" type="ORF">ACFQ07_13220</name>
</gene>
<feature type="non-terminal residue" evidence="2">
    <location>
        <position position="217"/>
    </location>
</feature>
<proteinExistence type="predicted"/>
<protein>
    <submittedName>
        <fullName evidence="2">Uncharacterized protein</fullName>
    </submittedName>
</protein>
<dbReference type="Gene3D" id="2.60.120.260">
    <property type="entry name" value="Galactose-binding domain-like"/>
    <property type="match status" value="1"/>
</dbReference>
<reference evidence="3" key="1">
    <citation type="journal article" date="2019" name="Int. J. Syst. Evol. Microbiol.">
        <title>The Global Catalogue of Microorganisms (GCM) 10K type strain sequencing project: providing services to taxonomists for standard genome sequencing and annotation.</title>
        <authorList>
            <consortium name="The Broad Institute Genomics Platform"/>
            <consortium name="The Broad Institute Genome Sequencing Center for Infectious Disease"/>
            <person name="Wu L."/>
            <person name="Ma J."/>
        </authorList>
    </citation>
    <scope>NUCLEOTIDE SEQUENCE [LARGE SCALE GENOMIC DNA]</scope>
    <source>
        <strain evidence="3">JCM 31696</strain>
    </source>
</reference>
<organism evidence="2 3">
    <name type="scientific">Actinomadura adrarensis</name>
    <dbReference type="NCBI Taxonomy" id="1819600"/>
    <lineage>
        <taxon>Bacteria</taxon>
        <taxon>Bacillati</taxon>
        <taxon>Actinomycetota</taxon>
        <taxon>Actinomycetes</taxon>
        <taxon>Streptosporangiales</taxon>
        <taxon>Thermomonosporaceae</taxon>
        <taxon>Actinomadura</taxon>
    </lineage>
</organism>
<dbReference type="EMBL" id="JBHTIR010001960">
    <property type="protein sequence ID" value="MFD0853195.1"/>
    <property type="molecule type" value="Genomic_DNA"/>
</dbReference>
<keyword evidence="1" id="KW-0378">Hydrolase</keyword>
<comment type="caution">
    <text evidence="2">The sequence shown here is derived from an EMBL/GenBank/DDBJ whole genome shotgun (WGS) entry which is preliminary data.</text>
</comment>
<evidence type="ECO:0000313" key="3">
    <source>
        <dbReference type="Proteomes" id="UP001597083"/>
    </source>
</evidence>
<keyword evidence="3" id="KW-1185">Reference proteome</keyword>
<accession>A0ABW3CF79</accession>
<sequence>MRRLALIGPNAVRPAAQGGGSAHVNPGHIVSPLEGLARVLGDDVGITVHPGVFPRTKLDALTTVTDPVGGEPGVRLRYLDGDGSVLSEEHRDPALWWFPLILDDAVTELSVQGVLELQVSGGHRLSVLGAGEFTLLVPGQEPRSCDLRVDDPDVGELALNPPSHTFVVSSSAGSVPFEIRYRPQRDFPYPIALLGLGYAEPRGDDATEFAAAVEAAR</sequence>
<evidence type="ECO:0000256" key="1">
    <source>
        <dbReference type="ARBA" id="ARBA00022801"/>
    </source>
</evidence>